<keyword evidence="1" id="KW-0812">Transmembrane</keyword>
<organism evidence="3 4">
    <name type="scientific">Hungatella hathewayi WAL-18680</name>
    <dbReference type="NCBI Taxonomy" id="742737"/>
    <lineage>
        <taxon>Bacteria</taxon>
        <taxon>Bacillati</taxon>
        <taxon>Bacillota</taxon>
        <taxon>Clostridia</taxon>
        <taxon>Lachnospirales</taxon>
        <taxon>Lachnospiraceae</taxon>
        <taxon>Hungatella</taxon>
    </lineage>
</organism>
<feature type="domain" description="TadE-like" evidence="2">
    <location>
        <begin position="13"/>
        <end position="55"/>
    </location>
</feature>
<dbReference type="AlphaFoldDB" id="G5IGB2"/>
<name>G5IGB2_9FIRM</name>
<dbReference type="InterPro" id="IPR012495">
    <property type="entry name" value="TadE-like_dom"/>
</dbReference>
<comment type="caution">
    <text evidence="3">The sequence shown here is derived from an EMBL/GenBank/DDBJ whole genome shotgun (WGS) entry which is preliminary data.</text>
</comment>
<dbReference type="RefSeq" id="WP_006780519.1">
    <property type="nucleotide sequence ID" value="NZ_CP040506.1"/>
</dbReference>
<dbReference type="Pfam" id="PF07811">
    <property type="entry name" value="TadE"/>
    <property type="match status" value="1"/>
</dbReference>
<evidence type="ECO:0000313" key="3">
    <source>
        <dbReference type="EMBL" id="EHI59474.1"/>
    </source>
</evidence>
<evidence type="ECO:0000313" key="4">
    <source>
        <dbReference type="Proteomes" id="UP000005384"/>
    </source>
</evidence>
<keyword evidence="1" id="KW-0472">Membrane</keyword>
<dbReference type="PROSITE" id="PS51257">
    <property type="entry name" value="PROKAR_LIPOPROTEIN"/>
    <property type="match status" value="1"/>
</dbReference>
<sequence length="229" mass="26528">MSGRWKKLKRESGQAMVEFALVLPILLLAIIGCMEVAWYMTAKYNLNQYAEAVGRNVKGPYMLIWYHDVHPNDWVVESTGRKPSWLSPEEQALWSFDEYDGWFAFADPGPGETIDPWYYSYAFDSEILFKKRLQGLVTMIDPDKVNYTIRGGWYINAEVLHVPGKKASWAAPRDGEKIEYYSADVRVDMTYRYEPLTVVGQWMFCHGTDYLTMKVDGRYVYNLPPGINT</sequence>
<keyword evidence="1" id="KW-1133">Transmembrane helix</keyword>
<proteinExistence type="predicted"/>
<dbReference type="Proteomes" id="UP000005384">
    <property type="component" value="Unassembled WGS sequence"/>
</dbReference>
<protein>
    <recommendedName>
        <fullName evidence="2">TadE-like domain-containing protein</fullName>
    </recommendedName>
</protein>
<keyword evidence="4" id="KW-1185">Reference proteome</keyword>
<feature type="transmembrane region" description="Helical" evidence="1">
    <location>
        <begin position="21"/>
        <end position="40"/>
    </location>
</feature>
<gene>
    <name evidence="3" type="ORF">HMPREF9473_02540</name>
</gene>
<accession>G5IGB2</accession>
<dbReference type="PATRIC" id="fig|742737.3.peg.2556"/>
<dbReference type="HOGENOM" id="CLU_1208447_0_0_9"/>
<reference evidence="3 4" key="1">
    <citation type="submission" date="2011-08" db="EMBL/GenBank/DDBJ databases">
        <title>The Genome Sequence of Clostridium hathewayi WAL-18680.</title>
        <authorList>
            <consortium name="The Broad Institute Genome Sequencing Platform"/>
            <person name="Earl A."/>
            <person name="Ward D."/>
            <person name="Feldgarden M."/>
            <person name="Gevers D."/>
            <person name="Finegold S.M."/>
            <person name="Summanen P.H."/>
            <person name="Molitoris D.R."/>
            <person name="Song M."/>
            <person name="Daigneault M."/>
            <person name="Allen-Vercoe E."/>
            <person name="Young S.K."/>
            <person name="Zeng Q."/>
            <person name="Gargeya S."/>
            <person name="Fitzgerald M."/>
            <person name="Haas B."/>
            <person name="Abouelleil A."/>
            <person name="Alvarado L."/>
            <person name="Arachchi H.M."/>
            <person name="Berlin A."/>
            <person name="Brown A."/>
            <person name="Chapman S.B."/>
            <person name="Chen Z."/>
            <person name="Dunbar C."/>
            <person name="Freedman E."/>
            <person name="Gearin G."/>
            <person name="Gellesch M."/>
            <person name="Goldberg J."/>
            <person name="Griggs A."/>
            <person name="Gujja S."/>
            <person name="Heiman D."/>
            <person name="Howarth C."/>
            <person name="Larson L."/>
            <person name="Lui A."/>
            <person name="MacDonald P.J.P."/>
            <person name="Montmayeur A."/>
            <person name="Murphy C."/>
            <person name="Neiman D."/>
            <person name="Pearson M."/>
            <person name="Priest M."/>
            <person name="Roberts A."/>
            <person name="Saif S."/>
            <person name="Shea T."/>
            <person name="Shenoy N."/>
            <person name="Sisk P."/>
            <person name="Stolte C."/>
            <person name="Sykes S."/>
            <person name="Wortman J."/>
            <person name="Nusbaum C."/>
            <person name="Birren B."/>
        </authorList>
    </citation>
    <scope>NUCLEOTIDE SEQUENCE [LARGE SCALE GENOMIC DNA]</scope>
    <source>
        <strain evidence="3 4">WAL-18680</strain>
    </source>
</reference>
<evidence type="ECO:0000259" key="2">
    <source>
        <dbReference type="Pfam" id="PF07811"/>
    </source>
</evidence>
<evidence type="ECO:0000256" key="1">
    <source>
        <dbReference type="SAM" id="Phobius"/>
    </source>
</evidence>
<dbReference type="EMBL" id="ADLN01000057">
    <property type="protein sequence ID" value="EHI59474.1"/>
    <property type="molecule type" value="Genomic_DNA"/>
</dbReference>